<dbReference type="PANTHER" id="PTHR30514">
    <property type="entry name" value="GLUCOKINASE"/>
    <property type="match status" value="1"/>
</dbReference>
<name>A0A6L5Y927_9BACT</name>
<dbReference type="Gene3D" id="1.10.10.10">
    <property type="entry name" value="Winged helix-like DNA-binding domain superfamily/Winged helix DNA-binding domain"/>
    <property type="match status" value="1"/>
</dbReference>
<dbReference type="SUPFAM" id="SSF46689">
    <property type="entry name" value="Homeodomain-like"/>
    <property type="match status" value="1"/>
</dbReference>
<reference evidence="5 6" key="1">
    <citation type="submission" date="2019-08" db="EMBL/GenBank/DDBJ databases">
        <title>In-depth cultivation of the pig gut microbiome towards novel bacterial diversity and tailored functional studies.</title>
        <authorList>
            <person name="Wylensek D."/>
            <person name="Hitch T.C.A."/>
            <person name="Clavel T."/>
        </authorList>
    </citation>
    <scope>NUCLEOTIDE SEQUENCE [LARGE SCALE GENOMIC DNA]</scope>
    <source>
        <strain evidence="5 6">SM-530-WT-4B</strain>
    </source>
</reference>
<dbReference type="InterPro" id="IPR035472">
    <property type="entry name" value="RpiR-like_SIS"/>
</dbReference>
<dbReference type="Proteomes" id="UP000473699">
    <property type="component" value="Unassembled WGS sequence"/>
</dbReference>
<evidence type="ECO:0000313" key="5">
    <source>
        <dbReference type="EMBL" id="MST54779.1"/>
    </source>
</evidence>
<dbReference type="PANTHER" id="PTHR30514:SF18">
    <property type="entry name" value="RPIR-FAMILY TRANSCRIPTIONAL REGULATOR"/>
    <property type="match status" value="1"/>
</dbReference>
<gene>
    <name evidence="5" type="ORF">FYJ74_01765</name>
</gene>
<dbReference type="RefSeq" id="WP_154527895.1">
    <property type="nucleotide sequence ID" value="NZ_VUNH01000001.1"/>
</dbReference>
<dbReference type="CDD" id="cd05013">
    <property type="entry name" value="SIS_RpiR"/>
    <property type="match status" value="1"/>
</dbReference>
<dbReference type="InterPro" id="IPR000281">
    <property type="entry name" value="HTH_RpiR"/>
</dbReference>
<keyword evidence="2" id="KW-0238">DNA-binding</keyword>
<organism evidence="5 6">
    <name type="scientific">Pyramidobacter porci</name>
    <dbReference type="NCBI Taxonomy" id="2605789"/>
    <lineage>
        <taxon>Bacteria</taxon>
        <taxon>Thermotogati</taxon>
        <taxon>Synergistota</taxon>
        <taxon>Synergistia</taxon>
        <taxon>Synergistales</taxon>
        <taxon>Dethiosulfovibrionaceae</taxon>
        <taxon>Pyramidobacter</taxon>
    </lineage>
</organism>
<dbReference type="SUPFAM" id="SSF53697">
    <property type="entry name" value="SIS domain"/>
    <property type="match status" value="1"/>
</dbReference>
<evidence type="ECO:0000313" key="6">
    <source>
        <dbReference type="Proteomes" id="UP000473699"/>
    </source>
</evidence>
<dbReference type="PROSITE" id="PS51071">
    <property type="entry name" value="HTH_RPIR"/>
    <property type="match status" value="1"/>
</dbReference>
<keyword evidence="3" id="KW-0804">Transcription</keyword>
<dbReference type="InterPro" id="IPR047640">
    <property type="entry name" value="RpiR-like"/>
</dbReference>
<dbReference type="Pfam" id="PF01418">
    <property type="entry name" value="HTH_6"/>
    <property type="match status" value="1"/>
</dbReference>
<evidence type="ECO:0000256" key="3">
    <source>
        <dbReference type="ARBA" id="ARBA00023163"/>
    </source>
</evidence>
<accession>A0A6L5Y927</accession>
<dbReference type="GO" id="GO:0003700">
    <property type="term" value="F:DNA-binding transcription factor activity"/>
    <property type="evidence" value="ECO:0007669"/>
    <property type="project" value="InterPro"/>
</dbReference>
<keyword evidence="6" id="KW-1185">Reference proteome</keyword>
<evidence type="ECO:0000256" key="1">
    <source>
        <dbReference type="ARBA" id="ARBA00023015"/>
    </source>
</evidence>
<feature type="domain" description="HTH rpiR-type" evidence="4">
    <location>
        <begin position="1"/>
        <end position="76"/>
    </location>
</feature>
<dbReference type="InterPro" id="IPR036388">
    <property type="entry name" value="WH-like_DNA-bd_sf"/>
</dbReference>
<dbReference type="Gene3D" id="3.40.50.10490">
    <property type="entry name" value="Glucose-6-phosphate isomerase like protein, domain 1"/>
    <property type="match status" value="1"/>
</dbReference>
<dbReference type="InterPro" id="IPR001347">
    <property type="entry name" value="SIS_dom"/>
</dbReference>
<dbReference type="GO" id="GO:0003677">
    <property type="term" value="F:DNA binding"/>
    <property type="evidence" value="ECO:0007669"/>
    <property type="project" value="UniProtKB-KW"/>
</dbReference>
<dbReference type="GO" id="GO:1901135">
    <property type="term" value="P:carbohydrate derivative metabolic process"/>
    <property type="evidence" value="ECO:0007669"/>
    <property type="project" value="InterPro"/>
</dbReference>
<dbReference type="AlphaFoldDB" id="A0A6L5Y927"/>
<sequence>MLRHMIESKAAGMTSAQKKIAEYVLDHFQQAGFQAASQLAEAIGVSEASVVRMSQYLGFSSYAEFKQEAYQEFISSLSASKRMSDIAEGGRLLQEDNANPYAQVLQRDIDAIQSAQKNVSYHDIGRLASEIDKASCVYVAAIRGSGISARHLAYHLSWILPCVRMLDVSSACETLVNAPKDSLLIVVDFPRYVNWSISVLRTAHQIGIKTACITDSHSSPYEPYSNLTLTVPYRTVAFVDSCACVISVMNCIILAVSKRNQSVVTNRLKQLEYLWQQENVYAGEGRIWLSTLSRG</sequence>
<protein>
    <submittedName>
        <fullName evidence="5">MurR/RpiR family transcriptional regulator</fullName>
    </submittedName>
</protein>
<evidence type="ECO:0000259" key="4">
    <source>
        <dbReference type="PROSITE" id="PS51071"/>
    </source>
</evidence>
<keyword evidence="1" id="KW-0805">Transcription regulation</keyword>
<dbReference type="InterPro" id="IPR009057">
    <property type="entry name" value="Homeodomain-like_sf"/>
</dbReference>
<dbReference type="GO" id="GO:0097367">
    <property type="term" value="F:carbohydrate derivative binding"/>
    <property type="evidence" value="ECO:0007669"/>
    <property type="project" value="InterPro"/>
</dbReference>
<dbReference type="EMBL" id="VUNH01000001">
    <property type="protein sequence ID" value="MST54779.1"/>
    <property type="molecule type" value="Genomic_DNA"/>
</dbReference>
<dbReference type="Pfam" id="PF01380">
    <property type="entry name" value="SIS"/>
    <property type="match status" value="1"/>
</dbReference>
<dbReference type="InterPro" id="IPR046348">
    <property type="entry name" value="SIS_dom_sf"/>
</dbReference>
<comment type="caution">
    <text evidence="5">The sequence shown here is derived from an EMBL/GenBank/DDBJ whole genome shotgun (WGS) entry which is preliminary data.</text>
</comment>
<evidence type="ECO:0000256" key="2">
    <source>
        <dbReference type="ARBA" id="ARBA00023125"/>
    </source>
</evidence>
<proteinExistence type="predicted"/>